<organism evidence="2 3">
    <name type="scientific">Deinococcus budaensis</name>
    <dbReference type="NCBI Taxonomy" id="1665626"/>
    <lineage>
        <taxon>Bacteria</taxon>
        <taxon>Thermotogati</taxon>
        <taxon>Deinococcota</taxon>
        <taxon>Deinococci</taxon>
        <taxon>Deinococcales</taxon>
        <taxon>Deinococcaceae</taxon>
        <taxon>Deinococcus</taxon>
    </lineage>
</organism>
<evidence type="ECO:0000313" key="2">
    <source>
        <dbReference type="EMBL" id="MBB5235533.1"/>
    </source>
</evidence>
<gene>
    <name evidence="2" type="ORF">HNQ09_002990</name>
</gene>
<dbReference type="RefSeq" id="WP_184030826.1">
    <property type="nucleotide sequence ID" value="NZ_JACHFN010000013.1"/>
</dbReference>
<dbReference type="AlphaFoldDB" id="A0A7W8LR48"/>
<comment type="caution">
    <text evidence="2">The sequence shown here is derived from an EMBL/GenBank/DDBJ whole genome shotgun (WGS) entry which is preliminary data.</text>
</comment>
<dbReference type="EMBL" id="JACHFN010000013">
    <property type="protein sequence ID" value="MBB5235533.1"/>
    <property type="molecule type" value="Genomic_DNA"/>
</dbReference>
<feature type="compositionally biased region" description="Pro residues" evidence="1">
    <location>
        <begin position="152"/>
        <end position="165"/>
    </location>
</feature>
<feature type="region of interest" description="Disordered" evidence="1">
    <location>
        <begin position="144"/>
        <end position="165"/>
    </location>
</feature>
<protein>
    <submittedName>
        <fullName evidence="2">Uncharacterized protein</fullName>
    </submittedName>
</protein>
<evidence type="ECO:0000256" key="1">
    <source>
        <dbReference type="SAM" id="MobiDB-lite"/>
    </source>
</evidence>
<reference evidence="2 3" key="1">
    <citation type="submission" date="2020-08" db="EMBL/GenBank/DDBJ databases">
        <title>Genomic Encyclopedia of Type Strains, Phase IV (KMG-IV): sequencing the most valuable type-strain genomes for metagenomic binning, comparative biology and taxonomic classification.</title>
        <authorList>
            <person name="Goeker M."/>
        </authorList>
    </citation>
    <scope>NUCLEOTIDE SEQUENCE [LARGE SCALE GENOMIC DNA]</scope>
    <source>
        <strain evidence="2 3">DSM 101791</strain>
    </source>
</reference>
<accession>A0A7W8LR48</accession>
<sequence>MIDSVTFATEWALLEDRFQTRHNPETAARYLEDLSQELDTEQFRMACGRAFRFETFFPSPQCLIDHALGDFLNRAEDAWDDLMGRLAGGSDVITAPGTLERQILARLGGSRALAEASDYGRRDMREQFIRRYARALRSRTMPGLPATRALPVTPPAPSPLSPVLPALPSPRGKTIDFLKMARMIGVPVSGDGVVAVEGTLDDTLSSSS</sequence>
<evidence type="ECO:0000313" key="3">
    <source>
        <dbReference type="Proteomes" id="UP000525389"/>
    </source>
</evidence>
<name>A0A7W8LR48_9DEIO</name>
<dbReference type="Proteomes" id="UP000525389">
    <property type="component" value="Unassembled WGS sequence"/>
</dbReference>
<keyword evidence="3" id="KW-1185">Reference proteome</keyword>
<proteinExistence type="predicted"/>